<dbReference type="AlphaFoldDB" id="A0A811K8M7"/>
<dbReference type="EMBL" id="CAJFDH010000002">
    <property type="protein sequence ID" value="CAD5211662.1"/>
    <property type="molecule type" value="Genomic_DNA"/>
</dbReference>
<evidence type="ECO:0000313" key="2">
    <source>
        <dbReference type="EMBL" id="CAD5211662.1"/>
    </source>
</evidence>
<evidence type="ECO:0000259" key="1">
    <source>
        <dbReference type="SMART" id="SM00333"/>
    </source>
</evidence>
<dbReference type="Proteomes" id="UP000783686">
    <property type="component" value="Unassembled WGS sequence"/>
</dbReference>
<dbReference type="InterPro" id="IPR002999">
    <property type="entry name" value="Tudor"/>
</dbReference>
<dbReference type="SUPFAM" id="SSF63748">
    <property type="entry name" value="Tudor/PWWP/MBT"/>
    <property type="match status" value="2"/>
</dbReference>
<feature type="domain" description="Tudor" evidence="1">
    <location>
        <begin position="76"/>
        <end position="132"/>
    </location>
</feature>
<comment type="caution">
    <text evidence="2">The sequence shown here is derived from an EMBL/GenBank/DDBJ whole genome shotgun (WGS) entry which is preliminary data.</text>
</comment>
<reference evidence="2" key="1">
    <citation type="submission" date="2020-09" db="EMBL/GenBank/DDBJ databases">
        <authorList>
            <person name="Kikuchi T."/>
        </authorList>
    </citation>
    <scope>NUCLEOTIDE SEQUENCE</scope>
    <source>
        <strain evidence="2">SH1</strain>
    </source>
</reference>
<dbReference type="EMBL" id="CAJFCW020000002">
    <property type="protein sequence ID" value="CAG9094039.1"/>
    <property type="molecule type" value="Genomic_DNA"/>
</dbReference>
<protein>
    <recommendedName>
        <fullName evidence="1">Tudor domain-containing protein</fullName>
    </recommendedName>
</protein>
<organism evidence="2 3">
    <name type="scientific">Bursaphelenchus okinawaensis</name>
    <dbReference type="NCBI Taxonomy" id="465554"/>
    <lineage>
        <taxon>Eukaryota</taxon>
        <taxon>Metazoa</taxon>
        <taxon>Ecdysozoa</taxon>
        <taxon>Nematoda</taxon>
        <taxon>Chromadorea</taxon>
        <taxon>Rhabditida</taxon>
        <taxon>Tylenchina</taxon>
        <taxon>Tylenchomorpha</taxon>
        <taxon>Aphelenchoidea</taxon>
        <taxon>Aphelenchoididae</taxon>
        <taxon>Bursaphelenchus</taxon>
    </lineage>
</organism>
<gene>
    <name evidence="2" type="ORF">BOKJ2_LOCUS3806</name>
</gene>
<dbReference type="Pfam" id="PF00567">
    <property type="entry name" value="TUDOR"/>
    <property type="match status" value="1"/>
</dbReference>
<proteinExistence type="predicted"/>
<dbReference type="OrthoDB" id="10491013at2759"/>
<accession>A0A811K8M7</accession>
<keyword evidence="3" id="KW-1185">Reference proteome</keyword>
<dbReference type="Proteomes" id="UP000614601">
    <property type="component" value="Unassembled WGS sequence"/>
</dbReference>
<dbReference type="SMART" id="SM00333">
    <property type="entry name" value="TUDOR"/>
    <property type="match status" value="1"/>
</dbReference>
<sequence length="679" mass="79104">MLHDNLKPRHDPRSPLLHGVKDEDSLNNLLPLHVVGVVESCDEHGYLSLSLVKPRFDINVLQRLTREYYTGWTYETEVAVGDFYVHKTTLDECFRCRVLDVKDKVAFVRYLDMDYEQYVEVKDLYRLEDKFIQGDYQYSLVVPAYTMSKKTVSSVKCLHSSSLQAGMVVDILVLHVNIRCLVLVAPHRFGHFTFQAQMLRYYNALADKTWLEFLSGKEFETPYQGSCYPQMKLNISEGFSFGLVTAVDGLDSVYIRDLKSCIMVYYIHRRLQEVFACSERRSKFELKKDEELFIDQPSVFHDFTASMYYRCKLTRVTGHYFDAVAIDYPNKKFFGVTIDDKVLYRLPEGLHLPTTTYPVKLVNEVKCEEQQRYTQLLQGLLEENTPVTYSMFVKSGMVDMRLLSNANVLDEIRYHDRLARMDGWSFGRAFNKSRGNTENFKSSLSAWEAMQHTNQQERSAFSDSKKTKRVSSMFENSMLPRKPGCILRRNPVQDAMEVERIFSIDYNCIYYRTFEQEEEFKRLLVDMNKTVTFPDMYTGGYTVGKCYLIRSRVDRNLNVHRVKVVEVNNDEICYQFVDSGATVKQSAFDLRKCTRSLSDFENFAFEKVPPLVEGPFRMGGTVMDDKLDKYKVMKMTAGLRNVLEQIGTAYVKKKDDTVYIYSRDGEDVNESYFKTVNKI</sequence>
<name>A0A811K8M7_9BILA</name>
<evidence type="ECO:0000313" key="3">
    <source>
        <dbReference type="Proteomes" id="UP000614601"/>
    </source>
</evidence>
<dbReference type="Gene3D" id="2.30.30.140">
    <property type="match status" value="1"/>
</dbReference>